<protein>
    <recommendedName>
        <fullName evidence="4">Terminase small subunit</fullName>
    </recommendedName>
</protein>
<organism evidence="2 3">
    <name type="scientific">Sinosporangium album</name>
    <dbReference type="NCBI Taxonomy" id="504805"/>
    <lineage>
        <taxon>Bacteria</taxon>
        <taxon>Bacillati</taxon>
        <taxon>Actinomycetota</taxon>
        <taxon>Actinomycetes</taxon>
        <taxon>Streptosporangiales</taxon>
        <taxon>Streptosporangiaceae</taxon>
        <taxon>Sinosporangium</taxon>
    </lineage>
</organism>
<dbReference type="Pfam" id="PF25673">
    <property type="entry name" value="Terminase_7"/>
    <property type="match status" value="1"/>
</dbReference>
<evidence type="ECO:0000313" key="3">
    <source>
        <dbReference type="Proteomes" id="UP000198923"/>
    </source>
</evidence>
<dbReference type="STRING" id="504805.SAMN05421505_14919"/>
<dbReference type="InterPro" id="IPR057972">
    <property type="entry name" value="Terminase_7"/>
</dbReference>
<proteinExistence type="predicted"/>
<dbReference type="RefSeq" id="WP_093175619.1">
    <property type="nucleotide sequence ID" value="NZ_FNCN01000049.1"/>
</dbReference>
<evidence type="ECO:0008006" key="4">
    <source>
        <dbReference type="Google" id="ProtNLM"/>
    </source>
</evidence>
<dbReference type="OrthoDB" id="5149304at2"/>
<sequence>MGERGPVPKRSDQRRRTNKPADAARGEVTTAPAGKTVAIPAANPRWHALAKEWYASLAESGQSTFYEASDWATAKVWAELLSRELRKRSRVSAQMIAAWAGGATELLTTEGARRRMRVELQRGGESDEDEEAAVVALDAYQARLSG</sequence>
<dbReference type="AlphaFoldDB" id="A0A1G8KBJ2"/>
<gene>
    <name evidence="2" type="ORF">SAMN05421505_14919</name>
</gene>
<keyword evidence="3" id="KW-1185">Reference proteome</keyword>
<accession>A0A1G8KBJ2</accession>
<evidence type="ECO:0000256" key="1">
    <source>
        <dbReference type="SAM" id="MobiDB-lite"/>
    </source>
</evidence>
<evidence type="ECO:0000313" key="2">
    <source>
        <dbReference type="EMBL" id="SDI40772.1"/>
    </source>
</evidence>
<dbReference type="EMBL" id="FNCN01000049">
    <property type="protein sequence ID" value="SDI40772.1"/>
    <property type="molecule type" value="Genomic_DNA"/>
</dbReference>
<feature type="region of interest" description="Disordered" evidence="1">
    <location>
        <begin position="1"/>
        <end position="36"/>
    </location>
</feature>
<name>A0A1G8KBJ2_9ACTN</name>
<reference evidence="2 3" key="1">
    <citation type="submission" date="2016-10" db="EMBL/GenBank/DDBJ databases">
        <authorList>
            <person name="de Groot N.N."/>
        </authorList>
    </citation>
    <scope>NUCLEOTIDE SEQUENCE [LARGE SCALE GENOMIC DNA]</scope>
    <source>
        <strain evidence="2 3">CPCC 201354</strain>
    </source>
</reference>
<dbReference type="Proteomes" id="UP000198923">
    <property type="component" value="Unassembled WGS sequence"/>
</dbReference>